<organism evidence="2 3">
    <name type="scientific">Enterococcus rotai</name>
    <dbReference type="NCBI Taxonomy" id="118060"/>
    <lineage>
        <taxon>Bacteria</taxon>
        <taxon>Bacillati</taxon>
        <taxon>Bacillota</taxon>
        <taxon>Bacilli</taxon>
        <taxon>Lactobacillales</taxon>
        <taxon>Enterococcaceae</taxon>
        <taxon>Enterococcus</taxon>
    </lineage>
</organism>
<proteinExistence type="predicted"/>
<protein>
    <recommendedName>
        <fullName evidence="4">EpsG family protein</fullName>
    </recommendedName>
</protein>
<feature type="transmembrane region" description="Helical" evidence="1">
    <location>
        <begin position="293"/>
        <end position="313"/>
    </location>
</feature>
<dbReference type="Proteomes" id="UP000067523">
    <property type="component" value="Chromosome"/>
</dbReference>
<dbReference type="EMBL" id="CP013655">
    <property type="protein sequence ID" value="ALS37357.1"/>
    <property type="molecule type" value="Genomic_DNA"/>
</dbReference>
<feature type="transmembrane region" description="Helical" evidence="1">
    <location>
        <begin position="163"/>
        <end position="183"/>
    </location>
</feature>
<dbReference type="Pfam" id="PF14897">
    <property type="entry name" value="EpsG"/>
    <property type="match status" value="1"/>
</dbReference>
<keyword evidence="3" id="KW-1185">Reference proteome</keyword>
<accession>A0A0U2XJB5</accession>
<dbReference type="RefSeq" id="WP_208927022.1">
    <property type="nucleotide sequence ID" value="NZ_CP013655.1"/>
</dbReference>
<dbReference type="STRING" id="118060.ATZ35_09380"/>
<evidence type="ECO:0000256" key="1">
    <source>
        <dbReference type="SAM" id="Phobius"/>
    </source>
</evidence>
<gene>
    <name evidence="2" type="ORF">ATZ35_09380</name>
</gene>
<name>A0A0U2XJB5_9ENTE</name>
<evidence type="ECO:0000313" key="3">
    <source>
        <dbReference type="Proteomes" id="UP000067523"/>
    </source>
</evidence>
<feature type="transmembrane region" description="Helical" evidence="1">
    <location>
        <begin position="320"/>
        <end position="338"/>
    </location>
</feature>
<sequence length="354" mass="40881">MIPYILLFVSLIVLSLLEFFSKKRVFFIIAMIEIILFAGLRYETGYDYLSYKAFFERVKSFGDIISGGIDAEPGYLLTNYIVKMFGMDFSAFILIYSVVTLALLGWFVYKNVSYPTMIIVYYVSRFYFVRDMGQIRASLVAIVFLYCLPAIKEKNLPKVVLFSLLGACFHIVALFIIPAYFFVWIIKKLTLQKVFILTMISALIGVLFFFPDLFLWAIPSRYAGYFAGKYITGKWIFNPIFIMQMGITIASILFIKGKNKEYNESLNILLSLYFLSTLFLIIFGPLATVGGRIGTIFATAEILLVPQLFRYVFKNQYLNLVCYYIFCAVVFYLIFILSNTYQDFIPYQTVFSVS</sequence>
<feature type="transmembrane region" description="Helical" evidence="1">
    <location>
        <begin position="85"/>
        <end position="106"/>
    </location>
</feature>
<keyword evidence="1" id="KW-0812">Transmembrane</keyword>
<keyword evidence="1" id="KW-0472">Membrane</keyword>
<feature type="transmembrane region" description="Helical" evidence="1">
    <location>
        <begin position="267"/>
        <end position="287"/>
    </location>
</feature>
<feature type="transmembrane region" description="Helical" evidence="1">
    <location>
        <begin position="25"/>
        <end position="42"/>
    </location>
</feature>
<feature type="transmembrane region" description="Helical" evidence="1">
    <location>
        <begin position="195"/>
        <end position="216"/>
    </location>
</feature>
<keyword evidence="1" id="KW-1133">Transmembrane helix</keyword>
<feature type="transmembrane region" description="Helical" evidence="1">
    <location>
        <begin position="236"/>
        <end position="255"/>
    </location>
</feature>
<reference evidence="3" key="1">
    <citation type="submission" date="2015-12" db="EMBL/GenBank/DDBJ databases">
        <authorList>
            <person name="Lauer A."/>
            <person name="Humrighouse B."/>
            <person name="Loparev V."/>
            <person name="Shewmaker P.L."/>
            <person name="Whitney A.M."/>
            <person name="McLaughlin R.W."/>
        </authorList>
    </citation>
    <scope>NUCLEOTIDE SEQUENCE [LARGE SCALE GENOMIC DNA]</scope>
    <source>
        <strain evidence="3">LMG 26678</strain>
    </source>
</reference>
<dbReference type="KEGG" id="erx:ATZ35_09380"/>
<dbReference type="InterPro" id="IPR049458">
    <property type="entry name" value="EpsG-like"/>
</dbReference>
<evidence type="ECO:0008006" key="4">
    <source>
        <dbReference type="Google" id="ProtNLM"/>
    </source>
</evidence>
<evidence type="ECO:0000313" key="2">
    <source>
        <dbReference type="EMBL" id="ALS37357.1"/>
    </source>
</evidence>
<dbReference type="AlphaFoldDB" id="A0A0U2XJB5"/>
<feature type="transmembrane region" description="Helical" evidence="1">
    <location>
        <begin position="135"/>
        <end position="151"/>
    </location>
</feature>